<reference evidence="3 4" key="1">
    <citation type="submission" date="2023-11" db="EMBL/GenBank/DDBJ databases">
        <authorList>
            <person name="Hedman E."/>
            <person name="Englund M."/>
            <person name="Stromberg M."/>
            <person name="Nyberg Akerstrom W."/>
            <person name="Nylinder S."/>
            <person name="Jareborg N."/>
            <person name="Kallberg Y."/>
            <person name="Kronander E."/>
        </authorList>
    </citation>
    <scope>NUCLEOTIDE SEQUENCE [LARGE SCALE GENOMIC DNA]</scope>
</reference>
<evidence type="ECO:0000313" key="4">
    <source>
        <dbReference type="Proteomes" id="UP001314205"/>
    </source>
</evidence>
<feature type="signal peptide" evidence="2">
    <location>
        <begin position="1"/>
        <end position="16"/>
    </location>
</feature>
<evidence type="ECO:0000256" key="2">
    <source>
        <dbReference type="SAM" id="SignalP"/>
    </source>
</evidence>
<dbReference type="AlphaFoldDB" id="A0AAV1LZQ5"/>
<dbReference type="Proteomes" id="UP001314205">
    <property type="component" value="Unassembled WGS sequence"/>
</dbReference>
<comment type="caution">
    <text evidence="3">The sequence shown here is derived from an EMBL/GenBank/DDBJ whole genome shotgun (WGS) entry which is preliminary data.</text>
</comment>
<evidence type="ECO:0000256" key="1">
    <source>
        <dbReference type="SAM" id="MobiDB-lite"/>
    </source>
</evidence>
<protein>
    <submittedName>
        <fullName evidence="3">Uncharacterized protein</fullName>
    </submittedName>
</protein>
<dbReference type="EMBL" id="CAVLGL010000115">
    <property type="protein sequence ID" value="CAK1599667.1"/>
    <property type="molecule type" value="Genomic_DNA"/>
</dbReference>
<accession>A0AAV1LZQ5</accession>
<feature type="compositionally biased region" description="Basic residues" evidence="1">
    <location>
        <begin position="156"/>
        <end position="167"/>
    </location>
</feature>
<feature type="chain" id="PRO_5043931551" evidence="2">
    <location>
        <begin position="17"/>
        <end position="186"/>
    </location>
</feature>
<gene>
    <name evidence="3" type="ORF">PARMNEM_LOCUS18526</name>
</gene>
<sequence length="186" mass="21005">MLQCCILVVLIYFTKCVFVATDVEISKSDADFGTDIITKLRDDANLDLSADEEYEDLRAELLAYHTALASLASTRRSLTTTPCWQLGGICIDGKLCTGFRFLTEVPGCKDKLKVCCFAWNRFNVRDMSEYGFNTLALPWKMHPEFGGKGISVLDKGKKKKKRTKKKETKNDDDAKKSLRSQMLLLL</sequence>
<feature type="region of interest" description="Disordered" evidence="1">
    <location>
        <begin position="150"/>
        <end position="186"/>
    </location>
</feature>
<keyword evidence="2" id="KW-0732">Signal</keyword>
<organism evidence="3 4">
    <name type="scientific">Parnassius mnemosyne</name>
    <name type="common">clouded apollo</name>
    <dbReference type="NCBI Taxonomy" id="213953"/>
    <lineage>
        <taxon>Eukaryota</taxon>
        <taxon>Metazoa</taxon>
        <taxon>Ecdysozoa</taxon>
        <taxon>Arthropoda</taxon>
        <taxon>Hexapoda</taxon>
        <taxon>Insecta</taxon>
        <taxon>Pterygota</taxon>
        <taxon>Neoptera</taxon>
        <taxon>Endopterygota</taxon>
        <taxon>Lepidoptera</taxon>
        <taxon>Glossata</taxon>
        <taxon>Ditrysia</taxon>
        <taxon>Papilionoidea</taxon>
        <taxon>Papilionidae</taxon>
        <taxon>Parnassiinae</taxon>
        <taxon>Parnassini</taxon>
        <taxon>Parnassius</taxon>
        <taxon>Driopa</taxon>
    </lineage>
</organism>
<proteinExistence type="predicted"/>
<keyword evidence="4" id="KW-1185">Reference proteome</keyword>
<name>A0AAV1LZQ5_9NEOP</name>
<evidence type="ECO:0000313" key="3">
    <source>
        <dbReference type="EMBL" id="CAK1599667.1"/>
    </source>
</evidence>